<dbReference type="GO" id="GO:0000920">
    <property type="term" value="P:septum digestion after cytokinesis"/>
    <property type="evidence" value="ECO:0007669"/>
    <property type="project" value="UniProtKB-ARBA"/>
</dbReference>
<evidence type="ECO:0000259" key="19">
    <source>
        <dbReference type="Pfam" id="PF17652"/>
    </source>
</evidence>
<feature type="region of interest" description="Disordered" evidence="16">
    <location>
        <begin position="834"/>
        <end position="967"/>
    </location>
</feature>
<dbReference type="Proteomes" id="UP000758155">
    <property type="component" value="Unassembled WGS sequence"/>
</dbReference>
<evidence type="ECO:0000256" key="12">
    <source>
        <dbReference type="ARBA" id="ARBA00023316"/>
    </source>
</evidence>
<feature type="signal peptide" evidence="17">
    <location>
        <begin position="1"/>
        <end position="18"/>
    </location>
</feature>
<dbReference type="PANTHER" id="PTHR31983">
    <property type="entry name" value="ENDO-1,3(4)-BETA-GLUCANASE 1"/>
    <property type="match status" value="1"/>
</dbReference>
<accession>A0A9P4WIX2</accession>
<keyword evidence="11" id="KW-0326">Glycosidase</keyword>
<dbReference type="Gene3D" id="1.10.287.1170">
    <property type="entry name" value="glycoside hydrolase family 81 endo-[beta] glucanase"/>
    <property type="match status" value="1"/>
</dbReference>
<dbReference type="AlphaFoldDB" id="A0A9P4WIX2"/>
<dbReference type="PROSITE" id="PS52008">
    <property type="entry name" value="GH81"/>
    <property type="match status" value="1"/>
</dbReference>
<comment type="similarity">
    <text evidence="3">Belongs to the glycosyl hydrolase 81 family.</text>
</comment>
<sequence length="1045" mass="114307">MAKLSLLLAFSQLTLVYTHPAGDLKRQAISISTNLEATTSYGASIEPVQTPTTTARTLLTGIIPTALPTNGGITRDPANPPSETKTSDPLCPVESGLNPGPTEPIGTPSRNIFSPLPLDTQVPAPSIPFRGDHPVQKQNILDSNVPIQTNKFYANFFLGSRGQSVWTHPYSLSWAQGRGSTYGMAITHTERSQYAFGPNPSSPQYFISPIGIQHMALSAAELREGTVMNVDNLRAFSAYANFAASSGARTLMSVPVVQGMGMITAVYDSAQPVLASGVFFRNLKFAGSVDDRGITFKYSTQLQDGSQWLIYVTPLRADGEPLLKLTGAGTILGPSAFTGLIQVTKNPAGAEGEKKFDASAGTYATEAIISGSVNGASGSYTLSWIKQGITSRPLIMYALPHHVESFDQETRGAVTGIQLITTTKGAATAVQADRFTMVEDDLPTTIGFAPWAKAANGAQGGTENVNLAASALQLVNAAGTSELRQDFIAQTSLNSMYYSGKGLAKFAGIIYTMQTMAGNSNLAAAGLDKLKDAFNVFVNNTQPEPLVYDTVWKGVVSGASYRSSTRDLGLDFGNTAYNDHHFHYGYFVYTAAVIGHLDPSWLNEGSNKQWVNTLVRDYANPVTDDYFPFSRAFDWFHGHSWAKGLFESSDGKDQESTSEDTFATFALKMWGKISGDANMEARGNLQLAVQARSIRNYFLLKSDNKNQPEQFLFNKVTGILFENKCDHVTYFGSNIEYIQGIHMIPLNPSSAYTRPKGFVTEEWNTYFSNGRVDQVAGGWRGILYANLALIDPQTSYNYFASDNFDYGSLDGGASRTWYLAYSASMLNLRAAKAEQESTSYFPPQQQPEQQHPQPQPPQQPQEAEPSYYVPAPAQPTQVASQPQPQPQPPQQPEQQQAQAQPQQPQQQSQPQLPQQEQSQQEPAPEPSPPTQELPVEAPYTDPASQWIDYEPSEPEPTMDFPAQPQDEYSDWRSYFNNYRNNALNGDRPRWGNPWDAPYAGPYNRVVESGADGAANAKIEVEVEGEDEGEWEDVLDCEDGEAEQKE</sequence>
<keyword evidence="9" id="KW-0325">Glycoprotein</keyword>
<keyword evidence="8" id="KW-0378">Hydrolase</keyword>
<evidence type="ECO:0000313" key="20">
    <source>
        <dbReference type="EMBL" id="KAF3033574.1"/>
    </source>
</evidence>
<dbReference type="InterPro" id="IPR040720">
    <property type="entry name" value="GH81_C"/>
</dbReference>
<protein>
    <recommendedName>
        <fullName evidence="14">Glucan endo-1,3-beta-D-glucosidase 1</fullName>
        <ecNumber evidence="4">3.2.1.39</ecNumber>
    </recommendedName>
    <alternativeName>
        <fullName evidence="15">Daughter specific expression protein 4</fullName>
    </alternativeName>
</protein>
<dbReference type="Gene3D" id="2.70.98.30">
    <property type="entry name" value="Golgi alpha-mannosidase II, domain 4"/>
    <property type="match status" value="1"/>
</dbReference>
<evidence type="ECO:0000256" key="3">
    <source>
        <dbReference type="ARBA" id="ARBA00010730"/>
    </source>
</evidence>
<feature type="domain" description="Glycosyl hydrolase family 81 C-terminal" evidence="19">
    <location>
        <begin position="468"/>
        <end position="819"/>
    </location>
</feature>
<feature type="region of interest" description="Disordered" evidence="16">
    <location>
        <begin position="1021"/>
        <end position="1045"/>
    </location>
</feature>
<dbReference type="EMBL" id="SWKV01000079">
    <property type="protein sequence ID" value="KAF3033574.1"/>
    <property type="molecule type" value="Genomic_DNA"/>
</dbReference>
<keyword evidence="21" id="KW-1185">Reference proteome</keyword>
<dbReference type="Pfam" id="PF03639">
    <property type="entry name" value="Glyco_hydro_81"/>
    <property type="match status" value="1"/>
</dbReference>
<dbReference type="Pfam" id="PF17652">
    <property type="entry name" value="Glyco_hydro81C"/>
    <property type="match status" value="1"/>
</dbReference>
<comment type="caution">
    <text evidence="20">The sequence shown here is derived from an EMBL/GenBank/DDBJ whole genome shotgun (WGS) entry which is preliminary data.</text>
</comment>
<evidence type="ECO:0000256" key="7">
    <source>
        <dbReference type="ARBA" id="ARBA00022729"/>
    </source>
</evidence>
<evidence type="ECO:0000256" key="9">
    <source>
        <dbReference type="ARBA" id="ARBA00023180"/>
    </source>
</evidence>
<evidence type="ECO:0000256" key="6">
    <source>
        <dbReference type="ARBA" id="ARBA00022525"/>
    </source>
</evidence>
<evidence type="ECO:0000256" key="15">
    <source>
        <dbReference type="ARBA" id="ARBA00075210"/>
    </source>
</evidence>
<evidence type="ECO:0000256" key="5">
    <source>
        <dbReference type="ARBA" id="ARBA00022512"/>
    </source>
</evidence>
<evidence type="ECO:0000256" key="10">
    <source>
        <dbReference type="ARBA" id="ARBA00023277"/>
    </source>
</evidence>
<keyword evidence="7 17" id="KW-0732">Signal</keyword>
<evidence type="ECO:0000256" key="4">
    <source>
        <dbReference type="ARBA" id="ARBA00012780"/>
    </source>
</evidence>
<gene>
    <name evidence="20" type="ORF">E8E12_004567</name>
</gene>
<comment type="catalytic activity">
    <reaction evidence="1">
        <text>Hydrolysis of (1-&gt;3)-beta-D-glucosidic linkages in (1-&gt;3)-beta-D-glucans.</text>
        <dbReference type="EC" id="3.2.1.39"/>
    </reaction>
</comment>
<evidence type="ECO:0000256" key="17">
    <source>
        <dbReference type="SAM" id="SignalP"/>
    </source>
</evidence>
<feature type="compositionally biased region" description="Low complexity" evidence="16">
    <location>
        <begin position="860"/>
        <end position="882"/>
    </location>
</feature>
<feature type="region of interest" description="Disordered" evidence="16">
    <location>
        <begin position="69"/>
        <end position="91"/>
    </location>
</feature>
<evidence type="ECO:0000256" key="16">
    <source>
        <dbReference type="SAM" id="MobiDB-lite"/>
    </source>
</evidence>
<name>A0A9P4WIX2_9PLEO</name>
<dbReference type="GO" id="GO:0000272">
    <property type="term" value="P:polysaccharide catabolic process"/>
    <property type="evidence" value="ECO:0007669"/>
    <property type="project" value="UniProtKB-KW"/>
</dbReference>
<dbReference type="InterPro" id="IPR040451">
    <property type="entry name" value="GH81_N"/>
</dbReference>
<keyword evidence="13" id="KW-0624">Polysaccharide degradation</keyword>
<evidence type="ECO:0000256" key="1">
    <source>
        <dbReference type="ARBA" id="ARBA00000382"/>
    </source>
</evidence>
<evidence type="ECO:0000256" key="8">
    <source>
        <dbReference type="ARBA" id="ARBA00022801"/>
    </source>
</evidence>
<dbReference type="GO" id="GO:0071555">
    <property type="term" value="P:cell wall organization"/>
    <property type="evidence" value="ECO:0007669"/>
    <property type="project" value="UniProtKB-KW"/>
</dbReference>
<feature type="domain" description="Glycosyl hydrolase family 81 N-terminal" evidence="18">
    <location>
        <begin position="133"/>
        <end position="452"/>
    </location>
</feature>
<dbReference type="GO" id="GO:0009986">
    <property type="term" value="C:cell surface"/>
    <property type="evidence" value="ECO:0007669"/>
    <property type="project" value="TreeGrafter"/>
</dbReference>
<dbReference type="InterPro" id="IPR005200">
    <property type="entry name" value="Endo-beta-glucanase"/>
</dbReference>
<feature type="chain" id="PRO_5040509157" description="Glucan endo-1,3-beta-D-glucosidase 1" evidence="17">
    <location>
        <begin position="19"/>
        <end position="1045"/>
    </location>
</feature>
<keyword evidence="10" id="KW-0119">Carbohydrate metabolism</keyword>
<reference evidence="20" key="1">
    <citation type="submission" date="2019-04" db="EMBL/GenBank/DDBJ databases">
        <title>Sequencing of skin fungus with MAO and IRED activity.</title>
        <authorList>
            <person name="Marsaioli A.J."/>
            <person name="Bonatto J.M.C."/>
            <person name="Reis Junior O."/>
        </authorList>
    </citation>
    <scope>NUCLEOTIDE SEQUENCE</scope>
    <source>
        <strain evidence="20">28M1</strain>
    </source>
</reference>
<evidence type="ECO:0000313" key="21">
    <source>
        <dbReference type="Proteomes" id="UP000758155"/>
    </source>
</evidence>
<feature type="compositionally biased region" description="Low complexity" evidence="16">
    <location>
        <begin position="892"/>
        <end position="922"/>
    </location>
</feature>
<evidence type="ECO:0000256" key="14">
    <source>
        <dbReference type="ARBA" id="ARBA00074614"/>
    </source>
</evidence>
<dbReference type="FunFam" id="2.70.98.30:FF:000006">
    <property type="entry name" value="Endo-1,3-beta-glucanase Engl1"/>
    <property type="match status" value="1"/>
</dbReference>
<keyword evidence="5" id="KW-0134">Cell wall</keyword>
<evidence type="ECO:0000259" key="18">
    <source>
        <dbReference type="Pfam" id="PF03639"/>
    </source>
</evidence>
<comment type="subcellular location">
    <subcellularLocation>
        <location evidence="2">Secreted</location>
        <location evidence="2">Cell wall</location>
    </subcellularLocation>
</comment>
<keyword evidence="6" id="KW-0964">Secreted</keyword>
<feature type="compositionally biased region" description="Low complexity" evidence="16">
    <location>
        <begin position="842"/>
        <end position="852"/>
    </location>
</feature>
<dbReference type="FunFam" id="1.20.5.420:FF:000008">
    <property type="entry name" value="Endo-1,3-beta-glucanase Engl1"/>
    <property type="match status" value="1"/>
</dbReference>
<keyword evidence="12" id="KW-0961">Cell wall biogenesis/degradation</keyword>
<evidence type="ECO:0000256" key="2">
    <source>
        <dbReference type="ARBA" id="ARBA00004191"/>
    </source>
</evidence>
<dbReference type="GO" id="GO:0042973">
    <property type="term" value="F:glucan endo-1,3-beta-D-glucosidase activity"/>
    <property type="evidence" value="ECO:0007669"/>
    <property type="project" value="UniProtKB-EC"/>
</dbReference>
<proteinExistence type="inferred from homology"/>
<dbReference type="EC" id="3.2.1.39" evidence="4"/>
<dbReference type="OrthoDB" id="4473401at2759"/>
<organism evidence="20 21">
    <name type="scientific">Didymella heteroderae</name>
    <dbReference type="NCBI Taxonomy" id="1769908"/>
    <lineage>
        <taxon>Eukaryota</taxon>
        <taxon>Fungi</taxon>
        <taxon>Dikarya</taxon>
        <taxon>Ascomycota</taxon>
        <taxon>Pezizomycotina</taxon>
        <taxon>Dothideomycetes</taxon>
        <taxon>Pleosporomycetidae</taxon>
        <taxon>Pleosporales</taxon>
        <taxon>Pleosporineae</taxon>
        <taxon>Didymellaceae</taxon>
        <taxon>Didymella</taxon>
    </lineage>
</organism>
<dbReference type="Gene3D" id="1.20.5.420">
    <property type="entry name" value="Immunoglobulin FC, subunit C"/>
    <property type="match status" value="1"/>
</dbReference>
<dbReference type="PANTHER" id="PTHR31983:SF0">
    <property type="entry name" value="GLUCAN ENDO-1,3-BETA-D-GLUCOSIDASE 2"/>
    <property type="match status" value="1"/>
</dbReference>
<evidence type="ECO:0000256" key="13">
    <source>
        <dbReference type="ARBA" id="ARBA00023326"/>
    </source>
</evidence>
<dbReference type="GO" id="GO:0052861">
    <property type="term" value="F:endo-1,3(4)-beta-glucanase activity"/>
    <property type="evidence" value="ECO:0007669"/>
    <property type="project" value="InterPro"/>
</dbReference>
<evidence type="ECO:0000256" key="11">
    <source>
        <dbReference type="ARBA" id="ARBA00023295"/>
    </source>
</evidence>